<dbReference type="GO" id="GO:0005634">
    <property type="term" value="C:nucleus"/>
    <property type="evidence" value="ECO:0007669"/>
    <property type="project" value="UniProtKB-SubCell"/>
</dbReference>
<keyword evidence="6" id="KW-1185">Reference proteome</keyword>
<reference evidence="5" key="2">
    <citation type="submission" date="2023-05" db="EMBL/GenBank/DDBJ databases">
        <authorList>
            <person name="Fouks B."/>
        </authorList>
    </citation>
    <scope>NUCLEOTIDE SEQUENCE</scope>
    <source>
        <strain evidence="5">Stay&amp;Tobe</strain>
        <tissue evidence="5">Testes</tissue>
    </source>
</reference>
<dbReference type="AlphaFoldDB" id="A0AAD7ZLR4"/>
<evidence type="ECO:0000256" key="2">
    <source>
        <dbReference type="SAM" id="MobiDB-lite"/>
    </source>
</evidence>
<evidence type="ECO:0008006" key="7">
    <source>
        <dbReference type="Google" id="ProtNLM"/>
    </source>
</evidence>
<proteinExistence type="predicted"/>
<dbReference type="PANTHER" id="PTHR12243:SF69">
    <property type="entry name" value="SI:CH73-59F11.3"/>
    <property type="match status" value="1"/>
</dbReference>
<evidence type="ECO:0000313" key="5">
    <source>
        <dbReference type="EMBL" id="KAJ9583044.1"/>
    </source>
</evidence>
<feature type="domain" description="BESS" evidence="4">
    <location>
        <begin position="259"/>
        <end position="298"/>
    </location>
</feature>
<dbReference type="InterPro" id="IPR039353">
    <property type="entry name" value="TF_Adf1"/>
</dbReference>
<sequence length="307" mass="36212">MEASSSLGEITEKLIASVKERPALYNNKIREFSDRNIKEQLWQEVCEMVVTNWRQLTPDERINKMRDVQNRWQNLRTCFKRELKAQKRDQFDPLAKRRRKYVYFDSLLFLLTCYDGEADPVSMPDYYEVKLEPLVEDVTTENDVSSMYSSEEQTGGFEIYTAETNSLSEGNENDSHFLKTQETMSSNEGSRKDRVGQAQRSGYEQIVDERRKKRKLGHENEEKIYEELEDSRMKQSDNILTCFEESVVTILKQKINEDIDEDKAFLLSLLPMFRKFNDDQKLDAKIEILRVMRNVNKSCKESQTHLC</sequence>
<keyword evidence="1" id="KW-0539">Nucleus</keyword>
<feature type="domain" description="MADF" evidence="3">
    <location>
        <begin position="13"/>
        <end position="115"/>
    </location>
</feature>
<evidence type="ECO:0000259" key="3">
    <source>
        <dbReference type="PROSITE" id="PS51029"/>
    </source>
</evidence>
<reference evidence="5" key="1">
    <citation type="journal article" date="2023" name="IScience">
        <title>Live-bearing cockroach genome reveals convergent evolutionary mechanisms linked to viviparity in insects and beyond.</title>
        <authorList>
            <person name="Fouks B."/>
            <person name="Harrison M.C."/>
            <person name="Mikhailova A.A."/>
            <person name="Marchal E."/>
            <person name="English S."/>
            <person name="Carruthers M."/>
            <person name="Jennings E.C."/>
            <person name="Chiamaka E.L."/>
            <person name="Frigard R.A."/>
            <person name="Pippel M."/>
            <person name="Attardo G.M."/>
            <person name="Benoit J.B."/>
            <person name="Bornberg-Bauer E."/>
            <person name="Tobe S.S."/>
        </authorList>
    </citation>
    <scope>NUCLEOTIDE SEQUENCE</scope>
    <source>
        <strain evidence="5">Stay&amp;Tobe</strain>
    </source>
</reference>
<dbReference type="PROSITE" id="PS51031">
    <property type="entry name" value="BESS"/>
    <property type="match status" value="1"/>
</dbReference>
<feature type="region of interest" description="Disordered" evidence="2">
    <location>
        <begin position="181"/>
        <end position="201"/>
    </location>
</feature>
<gene>
    <name evidence="5" type="ORF">L9F63_022609</name>
</gene>
<evidence type="ECO:0000256" key="1">
    <source>
        <dbReference type="PROSITE-ProRule" id="PRU00371"/>
    </source>
</evidence>
<dbReference type="GO" id="GO:0003677">
    <property type="term" value="F:DNA binding"/>
    <property type="evidence" value="ECO:0007669"/>
    <property type="project" value="InterPro"/>
</dbReference>
<comment type="caution">
    <text evidence="5">The sequence shown here is derived from an EMBL/GenBank/DDBJ whole genome shotgun (WGS) entry which is preliminary data.</text>
</comment>
<accession>A0AAD7ZLR4</accession>
<dbReference type="InterPro" id="IPR006578">
    <property type="entry name" value="MADF-dom"/>
</dbReference>
<dbReference type="GO" id="GO:0006357">
    <property type="term" value="P:regulation of transcription by RNA polymerase II"/>
    <property type="evidence" value="ECO:0007669"/>
    <property type="project" value="TreeGrafter"/>
</dbReference>
<dbReference type="GO" id="GO:0005667">
    <property type="term" value="C:transcription regulator complex"/>
    <property type="evidence" value="ECO:0007669"/>
    <property type="project" value="TreeGrafter"/>
</dbReference>
<dbReference type="EMBL" id="JASPKZ010007689">
    <property type="protein sequence ID" value="KAJ9583044.1"/>
    <property type="molecule type" value="Genomic_DNA"/>
</dbReference>
<evidence type="ECO:0000313" key="6">
    <source>
        <dbReference type="Proteomes" id="UP001233999"/>
    </source>
</evidence>
<dbReference type="PANTHER" id="PTHR12243">
    <property type="entry name" value="MADF DOMAIN TRANSCRIPTION FACTOR"/>
    <property type="match status" value="1"/>
</dbReference>
<evidence type="ECO:0000259" key="4">
    <source>
        <dbReference type="PROSITE" id="PS51031"/>
    </source>
</evidence>
<dbReference type="Pfam" id="PF02944">
    <property type="entry name" value="BESS"/>
    <property type="match status" value="1"/>
</dbReference>
<dbReference type="Proteomes" id="UP001233999">
    <property type="component" value="Unassembled WGS sequence"/>
</dbReference>
<comment type="subcellular location">
    <subcellularLocation>
        <location evidence="1">Nucleus</location>
    </subcellularLocation>
</comment>
<protein>
    <recommendedName>
        <fullName evidence="7">MADF domain-containing protein</fullName>
    </recommendedName>
</protein>
<dbReference type="SMART" id="SM00595">
    <property type="entry name" value="MADF"/>
    <property type="match status" value="1"/>
</dbReference>
<name>A0AAD7ZLR4_DIPPU</name>
<dbReference type="InterPro" id="IPR004210">
    <property type="entry name" value="BESS_motif"/>
</dbReference>
<dbReference type="Pfam" id="PF10545">
    <property type="entry name" value="MADF_DNA_bdg"/>
    <property type="match status" value="1"/>
</dbReference>
<dbReference type="PROSITE" id="PS51029">
    <property type="entry name" value="MADF"/>
    <property type="match status" value="1"/>
</dbReference>
<organism evidence="5 6">
    <name type="scientific">Diploptera punctata</name>
    <name type="common">Pacific beetle cockroach</name>
    <dbReference type="NCBI Taxonomy" id="6984"/>
    <lineage>
        <taxon>Eukaryota</taxon>
        <taxon>Metazoa</taxon>
        <taxon>Ecdysozoa</taxon>
        <taxon>Arthropoda</taxon>
        <taxon>Hexapoda</taxon>
        <taxon>Insecta</taxon>
        <taxon>Pterygota</taxon>
        <taxon>Neoptera</taxon>
        <taxon>Polyneoptera</taxon>
        <taxon>Dictyoptera</taxon>
        <taxon>Blattodea</taxon>
        <taxon>Blaberoidea</taxon>
        <taxon>Blaberidae</taxon>
        <taxon>Diplopterinae</taxon>
        <taxon>Diploptera</taxon>
    </lineage>
</organism>